<protein>
    <recommendedName>
        <fullName evidence="4 12">FAD:protein FMN transferase</fullName>
        <ecNumber evidence="3 12">2.7.1.180</ecNumber>
    </recommendedName>
    <alternativeName>
        <fullName evidence="10 12">Flavin transferase</fullName>
    </alternativeName>
</protein>
<accession>A0ABU7G4H8</accession>
<dbReference type="PIRSF" id="PIRSF006268">
    <property type="entry name" value="ApbE"/>
    <property type="match status" value="1"/>
</dbReference>
<keyword evidence="13" id="KW-1003">Cell membrane</keyword>
<comment type="function">
    <text evidence="13">Flavin transferase that catalyzes the transfer of the FMN moiety of FAD and its covalent binding to the hydroxyl group of a threonine residue in a target flavoprotein.</text>
</comment>
<keyword evidence="7 12" id="KW-0479">Metal-binding</keyword>
<keyword evidence="13" id="KW-0449">Lipoprotein</keyword>
<organism evidence="14 15">
    <name type="scientific">Agarivorans aestuarii</name>
    <dbReference type="NCBI Taxonomy" id="1563703"/>
    <lineage>
        <taxon>Bacteria</taxon>
        <taxon>Pseudomonadati</taxon>
        <taxon>Pseudomonadota</taxon>
        <taxon>Gammaproteobacteria</taxon>
        <taxon>Alteromonadales</taxon>
        <taxon>Alteromonadaceae</taxon>
        <taxon>Agarivorans</taxon>
    </lineage>
</organism>
<keyword evidence="15" id="KW-1185">Reference proteome</keyword>
<dbReference type="EMBL" id="JAYDYW010000006">
    <property type="protein sequence ID" value="MEE1673894.1"/>
    <property type="molecule type" value="Genomic_DNA"/>
</dbReference>
<dbReference type="PROSITE" id="PS51257">
    <property type="entry name" value="PROKAR_LIPOPROTEIN"/>
    <property type="match status" value="1"/>
</dbReference>
<evidence type="ECO:0000256" key="7">
    <source>
        <dbReference type="ARBA" id="ARBA00022723"/>
    </source>
</evidence>
<evidence type="ECO:0000256" key="4">
    <source>
        <dbReference type="ARBA" id="ARBA00016337"/>
    </source>
</evidence>
<evidence type="ECO:0000256" key="12">
    <source>
        <dbReference type="PIRNR" id="PIRNR006268"/>
    </source>
</evidence>
<comment type="cofactor">
    <cofactor evidence="1 13">
        <name>Mg(2+)</name>
        <dbReference type="ChEBI" id="CHEBI:18420"/>
    </cofactor>
</comment>
<dbReference type="GO" id="GO:0016740">
    <property type="term" value="F:transferase activity"/>
    <property type="evidence" value="ECO:0007669"/>
    <property type="project" value="UniProtKB-KW"/>
</dbReference>
<dbReference type="Proteomes" id="UP001310248">
    <property type="component" value="Unassembled WGS sequence"/>
</dbReference>
<evidence type="ECO:0000313" key="15">
    <source>
        <dbReference type="Proteomes" id="UP001310248"/>
    </source>
</evidence>
<evidence type="ECO:0000256" key="6">
    <source>
        <dbReference type="ARBA" id="ARBA00022679"/>
    </source>
</evidence>
<keyword evidence="13" id="KW-0472">Membrane</keyword>
<proteinExistence type="inferred from homology"/>
<evidence type="ECO:0000256" key="2">
    <source>
        <dbReference type="ARBA" id="ARBA00008282"/>
    </source>
</evidence>
<keyword evidence="5 12" id="KW-0285">Flavoprotein</keyword>
<evidence type="ECO:0000256" key="13">
    <source>
        <dbReference type="RuleBase" id="RU363002"/>
    </source>
</evidence>
<evidence type="ECO:0000256" key="10">
    <source>
        <dbReference type="ARBA" id="ARBA00031306"/>
    </source>
</evidence>
<dbReference type="InterPro" id="IPR024932">
    <property type="entry name" value="ApbE"/>
</dbReference>
<comment type="subcellular location">
    <subcellularLocation>
        <location evidence="13">Cell inner membrane</location>
        <topology evidence="13">Lipid-anchor</topology>
        <orientation evidence="13">Periplasmic side</orientation>
    </subcellularLocation>
</comment>
<keyword evidence="8 12" id="KW-0274">FAD</keyword>
<dbReference type="RefSeq" id="WP_329775122.1">
    <property type="nucleotide sequence ID" value="NZ_JAYDYW010000006.1"/>
</dbReference>
<dbReference type="Gene3D" id="3.10.520.10">
    <property type="entry name" value="ApbE-like domains"/>
    <property type="match status" value="1"/>
</dbReference>
<name>A0ABU7G4H8_9ALTE</name>
<evidence type="ECO:0000256" key="9">
    <source>
        <dbReference type="ARBA" id="ARBA00022842"/>
    </source>
</evidence>
<evidence type="ECO:0000313" key="14">
    <source>
        <dbReference type="EMBL" id="MEE1673894.1"/>
    </source>
</evidence>
<dbReference type="PANTHER" id="PTHR30040:SF2">
    <property type="entry name" value="FAD:PROTEIN FMN TRANSFERASE"/>
    <property type="match status" value="1"/>
</dbReference>
<comment type="similarity">
    <text evidence="2 12 13">Belongs to the ApbE family.</text>
</comment>
<evidence type="ECO:0000256" key="11">
    <source>
        <dbReference type="ARBA" id="ARBA00048540"/>
    </source>
</evidence>
<keyword evidence="9 12" id="KW-0460">Magnesium</keyword>
<dbReference type="SUPFAM" id="SSF143631">
    <property type="entry name" value="ApbE-like"/>
    <property type="match status" value="1"/>
</dbReference>
<dbReference type="Pfam" id="PF02424">
    <property type="entry name" value="ApbE"/>
    <property type="match status" value="1"/>
</dbReference>
<evidence type="ECO:0000256" key="1">
    <source>
        <dbReference type="ARBA" id="ARBA00001946"/>
    </source>
</evidence>
<dbReference type="EC" id="2.7.1.180" evidence="3 12"/>
<reference evidence="15" key="1">
    <citation type="submission" date="2023-07" db="EMBL/GenBank/DDBJ databases">
        <title>Draft genome sequence of Agarivorans aestuarii strain ZMCS4, a CAZymes producing bacteria isolated from the marine brown algae Clodostephus spongiosus.</title>
        <authorList>
            <person name="Lorente B."/>
            <person name="Cabral C."/>
            <person name="Frias J."/>
            <person name="Faria J."/>
            <person name="Toubarro D."/>
        </authorList>
    </citation>
    <scope>NUCLEOTIDE SEQUENCE [LARGE SCALE GENOMIC DNA]</scope>
    <source>
        <strain evidence="15">ZMCS4</strain>
    </source>
</reference>
<evidence type="ECO:0000256" key="8">
    <source>
        <dbReference type="ARBA" id="ARBA00022827"/>
    </source>
</evidence>
<dbReference type="InterPro" id="IPR003374">
    <property type="entry name" value="ApbE-like_sf"/>
</dbReference>
<dbReference type="PANTHER" id="PTHR30040">
    <property type="entry name" value="THIAMINE BIOSYNTHESIS LIPOPROTEIN APBE"/>
    <property type="match status" value="1"/>
</dbReference>
<comment type="caution">
    <text evidence="14">The sequence shown here is derived from an EMBL/GenBank/DDBJ whole genome shotgun (WGS) entry which is preliminary data.</text>
</comment>
<evidence type="ECO:0000256" key="3">
    <source>
        <dbReference type="ARBA" id="ARBA00011955"/>
    </source>
</evidence>
<comment type="catalytic activity">
    <reaction evidence="11 12 13">
        <text>L-threonyl-[protein] + FAD = FMN-L-threonyl-[protein] + AMP + H(+)</text>
        <dbReference type="Rhea" id="RHEA:36847"/>
        <dbReference type="Rhea" id="RHEA-COMP:11060"/>
        <dbReference type="Rhea" id="RHEA-COMP:11061"/>
        <dbReference type="ChEBI" id="CHEBI:15378"/>
        <dbReference type="ChEBI" id="CHEBI:30013"/>
        <dbReference type="ChEBI" id="CHEBI:57692"/>
        <dbReference type="ChEBI" id="CHEBI:74257"/>
        <dbReference type="ChEBI" id="CHEBI:456215"/>
        <dbReference type="EC" id="2.7.1.180"/>
    </reaction>
</comment>
<keyword evidence="6 12" id="KW-0808">Transferase</keyword>
<sequence>MSLVKHYWLALLGLAFFISGCSEQDNLYTLQIEGRTMGTYYQIKLVEPKAKLLEGDQLQAKIDRVLQQVNQEMSTYIADSELSRFNQHSNDEAVAISDNLALVIDASLQLSEDSNGAFDVTVGPLVNLWGFGPEGRPEKRPDEQLLDETRAKIGYHHLSLNAGKLSKDLPELYVDLSAIAKGHGVDRVADLLEAEGYVNYMVDIGGELRVKGHNDKAIGWRIAVEKPLAEQRAVQKVIAPGDNGLATSGDYRNYFEQDGVRYSHTINPNTGKPIANHIVSVTVISETSMMADAYATAFTVMGVEQAMEFAEAKQLAVYIIEKQENEFVEHISAKFVPFVVQ</sequence>
<keyword evidence="13" id="KW-0997">Cell inner membrane</keyword>
<evidence type="ECO:0000256" key="5">
    <source>
        <dbReference type="ARBA" id="ARBA00022630"/>
    </source>
</evidence>
<gene>
    <name evidence="14" type="ORF">SNR37_003321</name>
</gene>